<feature type="compositionally biased region" description="Basic residues" evidence="10">
    <location>
        <begin position="569"/>
        <end position="580"/>
    </location>
</feature>
<feature type="compositionally biased region" description="Polar residues" evidence="10">
    <location>
        <begin position="476"/>
        <end position="496"/>
    </location>
</feature>
<feature type="compositionally biased region" description="Low complexity" evidence="10">
    <location>
        <begin position="862"/>
        <end position="882"/>
    </location>
</feature>
<dbReference type="SUPFAM" id="SSF81321">
    <property type="entry name" value="Family A G protein-coupled receptor-like"/>
    <property type="match status" value="1"/>
</dbReference>
<feature type="compositionally biased region" description="Pro residues" evidence="10">
    <location>
        <begin position="790"/>
        <end position="799"/>
    </location>
</feature>
<keyword evidence="3" id="KW-1003">Cell membrane</keyword>
<protein>
    <recommendedName>
        <fullName evidence="12">G-protein coupled receptors family 1 profile domain-containing protein</fullName>
    </recommendedName>
</protein>
<dbReference type="EMBL" id="JAWQEG010005699">
    <property type="protein sequence ID" value="KAK3857084.1"/>
    <property type="molecule type" value="Genomic_DNA"/>
</dbReference>
<feature type="transmembrane region" description="Helical" evidence="11">
    <location>
        <begin position="7"/>
        <end position="29"/>
    </location>
</feature>
<feature type="transmembrane region" description="Helical" evidence="11">
    <location>
        <begin position="203"/>
        <end position="227"/>
    </location>
</feature>
<feature type="compositionally biased region" description="Gly residues" evidence="10">
    <location>
        <begin position="422"/>
        <end position="451"/>
    </location>
</feature>
<evidence type="ECO:0000256" key="5">
    <source>
        <dbReference type="ARBA" id="ARBA00022989"/>
    </source>
</evidence>
<evidence type="ECO:0000256" key="3">
    <source>
        <dbReference type="ARBA" id="ARBA00022475"/>
    </source>
</evidence>
<feature type="transmembrane region" description="Helical" evidence="11">
    <location>
        <begin position="137"/>
        <end position="162"/>
    </location>
</feature>
<keyword evidence="5 11" id="KW-1133">Transmembrane helix</keyword>
<reference evidence="13" key="1">
    <citation type="submission" date="2023-10" db="EMBL/GenBank/DDBJ databases">
        <title>Genome assemblies of two species of porcelain crab, Petrolisthes cinctipes and Petrolisthes manimaculis (Anomura: Porcellanidae).</title>
        <authorList>
            <person name="Angst P."/>
        </authorList>
    </citation>
    <scope>NUCLEOTIDE SEQUENCE</scope>
    <source>
        <strain evidence="13">PB745_01</strain>
        <tissue evidence="13">Gill</tissue>
    </source>
</reference>
<keyword evidence="9" id="KW-0807">Transducer</keyword>
<keyword evidence="8" id="KW-0675">Receptor</keyword>
<feature type="compositionally biased region" description="Basic and acidic residues" evidence="10">
    <location>
        <begin position="589"/>
        <end position="599"/>
    </location>
</feature>
<feature type="compositionally biased region" description="Low complexity" evidence="10">
    <location>
        <begin position="552"/>
        <end position="563"/>
    </location>
</feature>
<evidence type="ECO:0000313" key="14">
    <source>
        <dbReference type="Proteomes" id="UP001286313"/>
    </source>
</evidence>
<proteinExistence type="inferred from homology"/>
<dbReference type="InterPro" id="IPR017452">
    <property type="entry name" value="GPCR_Rhodpsn_7TM"/>
</dbReference>
<feature type="transmembrane region" description="Helical" evidence="11">
    <location>
        <begin position="49"/>
        <end position="67"/>
    </location>
</feature>
<keyword evidence="7 11" id="KW-0472">Membrane</keyword>
<accession>A0AAE1EM58</accession>
<feature type="compositionally biased region" description="Polar residues" evidence="10">
    <location>
        <begin position="531"/>
        <end position="542"/>
    </location>
</feature>
<dbReference type="Pfam" id="PF00001">
    <property type="entry name" value="7tm_1"/>
    <property type="match status" value="1"/>
</dbReference>
<feature type="region of interest" description="Disordered" evidence="10">
    <location>
        <begin position="283"/>
        <end position="309"/>
    </location>
</feature>
<feature type="compositionally biased region" description="Low complexity" evidence="10">
    <location>
        <begin position="800"/>
        <end position="814"/>
    </location>
</feature>
<evidence type="ECO:0000313" key="13">
    <source>
        <dbReference type="EMBL" id="KAK3857084.1"/>
    </source>
</evidence>
<feature type="compositionally biased region" description="Pro residues" evidence="10">
    <location>
        <begin position="619"/>
        <end position="629"/>
    </location>
</feature>
<feature type="compositionally biased region" description="Pro residues" evidence="10">
    <location>
        <begin position="513"/>
        <end position="523"/>
    </location>
</feature>
<feature type="domain" description="G-protein coupled receptors family 1 profile" evidence="12">
    <location>
        <begin position="1"/>
        <end position="258"/>
    </location>
</feature>
<evidence type="ECO:0000256" key="8">
    <source>
        <dbReference type="ARBA" id="ARBA00023170"/>
    </source>
</evidence>
<feature type="compositionally biased region" description="Low complexity" evidence="10">
    <location>
        <begin position="607"/>
        <end position="618"/>
    </location>
</feature>
<dbReference type="Gene3D" id="1.20.1070.10">
    <property type="entry name" value="Rhodopsin 7-helix transmembrane proteins"/>
    <property type="match status" value="1"/>
</dbReference>
<dbReference type="GO" id="GO:0004930">
    <property type="term" value="F:G protein-coupled receptor activity"/>
    <property type="evidence" value="ECO:0007669"/>
    <property type="project" value="UniProtKB-KW"/>
</dbReference>
<feature type="region of interest" description="Disordered" evidence="10">
    <location>
        <begin position="323"/>
        <end position="1027"/>
    </location>
</feature>
<evidence type="ECO:0000256" key="1">
    <source>
        <dbReference type="ARBA" id="ARBA00004651"/>
    </source>
</evidence>
<feature type="compositionally biased region" description="Low complexity" evidence="10">
    <location>
        <begin position="756"/>
        <end position="772"/>
    </location>
</feature>
<dbReference type="InterPro" id="IPR000276">
    <property type="entry name" value="GPCR_Rhodpsn"/>
</dbReference>
<evidence type="ECO:0000256" key="4">
    <source>
        <dbReference type="ARBA" id="ARBA00022692"/>
    </source>
</evidence>
<evidence type="ECO:0000256" key="7">
    <source>
        <dbReference type="ARBA" id="ARBA00023136"/>
    </source>
</evidence>
<feature type="transmembrane region" description="Helical" evidence="11">
    <location>
        <begin position="88"/>
        <end position="108"/>
    </location>
</feature>
<feature type="compositionally biased region" description="Low complexity" evidence="10">
    <location>
        <begin position="940"/>
        <end position="1003"/>
    </location>
</feature>
<evidence type="ECO:0000259" key="12">
    <source>
        <dbReference type="PROSITE" id="PS50262"/>
    </source>
</evidence>
<feature type="compositionally biased region" description="Low complexity" evidence="10">
    <location>
        <begin position="402"/>
        <end position="421"/>
    </location>
</feature>
<dbReference type="Proteomes" id="UP001286313">
    <property type="component" value="Unassembled WGS sequence"/>
</dbReference>
<dbReference type="AlphaFoldDB" id="A0AAE1EM58"/>
<keyword evidence="6" id="KW-0297">G-protein coupled receptor</keyword>
<feature type="compositionally biased region" description="Low complexity" evidence="10">
    <location>
        <begin position="825"/>
        <end position="852"/>
    </location>
</feature>
<organism evidence="13 14">
    <name type="scientific">Petrolisthes cinctipes</name>
    <name type="common">Flat porcelain crab</name>
    <dbReference type="NCBI Taxonomy" id="88211"/>
    <lineage>
        <taxon>Eukaryota</taxon>
        <taxon>Metazoa</taxon>
        <taxon>Ecdysozoa</taxon>
        <taxon>Arthropoda</taxon>
        <taxon>Crustacea</taxon>
        <taxon>Multicrustacea</taxon>
        <taxon>Malacostraca</taxon>
        <taxon>Eumalacostraca</taxon>
        <taxon>Eucarida</taxon>
        <taxon>Decapoda</taxon>
        <taxon>Pleocyemata</taxon>
        <taxon>Anomura</taxon>
        <taxon>Galatheoidea</taxon>
        <taxon>Porcellanidae</taxon>
        <taxon>Petrolisthes</taxon>
    </lineage>
</organism>
<evidence type="ECO:0000256" key="2">
    <source>
        <dbReference type="ARBA" id="ARBA00010663"/>
    </source>
</evidence>
<dbReference type="CDD" id="cd00637">
    <property type="entry name" value="7tm_classA_rhodopsin-like"/>
    <property type="match status" value="1"/>
</dbReference>
<dbReference type="PANTHER" id="PTHR22752">
    <property type="entry name" value="G PROTEIN-COUPLED RECEPTOR"/>
    <property type="match status" value="1"/>
</dbReference>
<dbReference type="PROSITE" id="PS50262">
    <property type="entry name" value="G_PROTEIN_RECEP_F1_2"/>
    <property type="match status" value="1"/>
</dbReference>
<sequence length="1027" mass="108505">MTRTTTHLLLLHLGVINVFLALIFLFLIFPATVQVGWWGGAGSGCVTGAAWSGLHVAGAWTITALNVDKFVAIAAPLHYARFVSPRRVGLALVGAWVVAGGLCALPLAHPGLRGVPNPPAPCLPNVADAKGGLGRTYAGAAAGLGYILPAALVAGANLRILVIARQHRHRIVSALWDVTLSAQATITPQRPHLYLARYRGRSAAAAVLHPLATFLLLYLPAAVTLLYEAGSRAPAPQALTLVTLSLLSLAPAVNGFVYGVRSKVLRHNLKSFLRKRLYRSEVHHEIQSRPSTAPTSRRPSLNPSLSLPLPARLTRRMSEILIQPQSVATPSSDGGSCRAVGRRGSEASSMRGKGSCLSLPRPATASPQPLGSQTFLPDMGGSSPGGGSAKEFPTSSPPCSPMGRGLRGSLRMLGQCGSQDEGSGGSGDSGGGSIGGGGSVGGGGAGSGSQGGSHRSSLRRALFARNKQKSLDLEMTTLSAPSNTDPAPPRSASQQIVGELGSPSLVRPLLLPRCPPQQGPPLSPARRTKRVSWSSDSFSDTPMDSDPEGLYNNNSSTSATSTAIGCPPRYRKKAVLRHNGLRYGLSRVSLERIDSEDTRAPTPPSPSTRYTTSNTNQPTTPPSPRPQPSSPLFSRFQSSSPSSPLITTPPSPLVHPLTRPSPVSTPPSSNPSKQSFPSTPPSSNTSKHSLPSTPSSTTTPRYPLPNLSSPSTRPPLPSTPSSCTTPSRQPLPSTPPYINPSPSRQFFPSTPPLSITPPRQSLPSTPTSSTPPLKHPQISTPPSSNTPSRQPFPPTPPSRQPQTSTPPSSTTPSRQPLPPTPPFRYPQTSTPPTSTTPCRQPLSSTPPYTTPSRQVFFPSTPPSSTTHSKQPSLPSTPSPTSLHNTPKRGPPPPIPTRPSNGYPFTYSSPSHIHTTPPHNHTTPPHNNHKSPPYNHTLPYNHNTSPHNHTSPPHNNHNTSPHNHTLPHNLNTSPHNNHHTSPPHNNHHTTPPSTPNSTTCPPHSILANGKLHSVHNGRHPLADVYPHA</sequence>
<feature type="compositionally biased region" description="Low complexity" evidence="10">
    <location>
        <begin position="500"/>
        <end position="512"/>
    </location>
</feature>
<name>A0AAE1EM58_PETCI</name>
<comment type="similarity">
    <text evidence="2">Belongs to the G-protein coupled receptor 1 family.</text>
</comment>
<keyword evidence="14" id="KW-1185">Reference proteome</keyword>
<keyword evidence="4 11" id="KW-0812">Transmembrane</keyword>
<feature type="compositionally biased region" description="Low complexity" evidence="10">
    <location>
        <begin position="670"/>
        <end position="711"/>
    </location>
</feature>
<evidence type="ECO:0000256" key="11">
    <source>
        <dbReference type="SAM" id="Phobius"/>
    </source>
</evidence>
<feature type="compositionally biased region" description="Polar residues" evidence="10">
    <location>
        <begin position="323"/>
        <end position="334"/>
    </location>
</feature>
<feature type="compositionally biased region" description="Low complexity" evidence="10">
    <location>
        <begin position="630"/>
        <end position="646"/>
    </location>
</feature>
<comment type="subcellular location">
    <subcellularLocation>
        <location evidence="1">Cell membrane</location>
        <topology evidence="1">Multi-pass membrane protein</topology>
    </subcellularLocation>
</comment>
<feature type="compositionally biased region" description="Low complexity" evidence="10">
    <location>
        <begin position="907"/>
        <end position="932"/>
    </location>
</feature>
<evidence type="ECO:0000256" key="9">
    <source>
        <dbReference type="ARBA" id="ARBA00023224"/>
    </source>
</evidence>
<dbReference type="PRINTS" id="PR01217">
    <property type="entry name" value="PRICHEXTENSN"/>
</dbReference>
<feature type="compositionally biased region" description="Low complexity" evidence="10">
    <location>
        <begin position="294"/>
        <end position="309"/>
    </location>
</feature>
<evidence type="ECO:0000256" key="6">
    <source>
        <dbReference type="ARBA" id="ARBA00023040"/>
    </source>
</evidence>
<comment type="caution">
    <text evidence="13">The sequence shown here is derived from an EMBL/GenBank/DDBJ whole genome shotgun (WGS) entry which is preliminary data.</text>
</comment>
<gene>
    <name evidence="13" type="ORF">Pcinc_036643</name>
</gene>
<feature type="compositionally biased region" description="Polar residues" evidence="10">
    <location>
        <begin position="365"/>
        <end position="375"/>
    </location>
</feature>
<feature type="compositionally biased region" description="Pro residues" evidence="10">
    <location>
        <begin position="815"/>
        <end position="824"/>
    </location>
</feature>
<dbReference type="GO" id="GO:0005886">
    <property type="term" value="C:plasma membrane"/>
    <property type="evidence" value="ECO:0007669"/>
    <property type="project" value="UniProtKB-SubCell"/>
</dbReference>
<evidence type="ECO:0000256" key="10">
    <source>
        <dbReference type="SAM" id="MobiDB-lite"/>
    </source>
</evidence>